<dbReference type="InterPro" id="IPR027806">
    <property type="entry name" value="HARBI1_dom"/>
</dbReference>
<comment type="caution">
    <text evidence="3">The sequence shown here is derived from an EMBL/GenBank/DDBJ whole genome shotgun (WGS) entry which is preliminary data.</text>
</comment>
<dbReference type="EMBL" id="CACRXK020040410">
    <property type="protein sequence ID" value="CAB4045578.1"/>
    <property type="molecule type" value="Genomic_DNA"/>
</dbReference>
<dbReference type="Proteomes" id="UP001152795">
    <property type="component" value="Unassembled WGS sequence"/>
</dbReference>
<dbReference type="AlphaFoldDB" id="A0A6S7KN69"/>
<evidence type="ECO:0000256" key="2">
    <source>
        <dbReference type="ARBA" id="ARBA00022723"/>
    </source>
</evidence>
<comment type="cofactor">
    <cofactor evidence="1">
        <name>a divalent metal cation</name>
        <dbReference type="ChEBI" id="CHEBI:60240"/>
    </cofactor>
</comment>
<reference evidence="3" key="1">
    <citation type="submission" date="2020-04" db="EMBL/GenBank/DDBJ databases">
        <authorList>
            <person name="Alioto T."/>
            <person name="Alioto T."/>
            <person name="Gomez Garrido J."/>
        </authorList>
    </citation>
    <scope>NUCLEOTIDE SEQUENCE</scope>
    <source>
        <strain evidence="3">A484AB</strain>
    </source>
</reference>
<proteinExistence type="predicted"/>
<gene>
    <name evidence="3" type="ORF">PACLA_8A087797</name>
</gene>
<dbReference type="Pfam" id="PF13359">
    <property type="entry name" value="DDE_Tnp_4"/>
    <property type="match status" value="1"/>
</dbReference>
<protein>
    <submittedName>
        <fullName evidence="3">Uncharacterized protein</fullName>
    </submittedName>
</protein>
<organism evidence="3 4">
    <name type="scientific">Paramuricea clavata</name>
    <name type="common">Red gorgonian</name>
    <name type="synonym">Violescent sea-whip</name>
    <dbReference type="NCBI Taxonomy" id="317549"/>
    <lineage>
        <taxon>Eukaryota</taxon>
        <taxon>Metazoa</taxon>
        <taxon>Cnidaria</taxon>
        <taxon>Anthozoa</taxon>
        <taxon>Octocorallia</taxon>
        <taxon>Malacalcyonacea</taxon>
        <taxon>Plexauridae</taxon>
        <taxon>Paramuricea</taxon>
    </lineage>
</organism>
<keyword evidence="2" id="KW-0479">Metal-binding</keyword>
<sequence length="178" mass="19824">MDLIYQERGHRLTCFEQPLLSPANLSSYGEVIHQAGAPLVNCWGFVDGTVRPICRPGQHQRILYNGHKRVHSIKFQSVVTPNGLIANLSGPCEGKKHDSGMLRESGLLTSLEEHSFSSTGDILCIYGDPAYPLRPHLQAPFKAAVRLTEEQLAFNRAMSTARVNVEWVFGGIVNFFKF</sequence>
<dbReference type="OrthoDB" id="5978238at2759"/>
<name>A0A6S7KN69_PARCT</name>
<evidence type="ECO:0000313" key="3">
    <source>
        <dbReference type="EMBL" id="CAB4045578.1"/>
    </source>
</evidence>
<keyword evidence="4" id="KW-1185">Reference proteome</keyword>
<accession>A0A6S7KN69</accession>
<evidence type="ECO:0000313" key="4">
    <source>
        <dbReference type="Proteomes" id="UP001152795"/>
    </source>
</evidence>
<dbReference type="GO" id="GO:0046872">
    <property type="term" value="F:metal ion binding"/>
    <property type="evidence" value="ECO:0007669"/>
    <property type="project" value="UniProtKB-KW"/>
</dbReference>
<evidence type="ECO:0000256" key="1">
    <source>
        <dbReference type="ARBA" id="ARBA00001968"/>
    </source>
</evidence>